<proteinExistence type="predicted"/>
<dbReference type="EMBL" id="ARYI01000011">
    <property type="protein sequence ID" value="KCZ91474.1"/>
    <property type="molecule type" value="Genomic_DNA"/>
</dbReference>
<name>A0A059FLG2_9PROT</name>
<dbReference type="PANTHER" id="PTHR40266:SF2">
    <property type="entry name" value="TOXIN HIGB-1"/>
    <property type="match status" value="1"/>
</dbReference>
<dbReference type="RefSeq" id="WP_011647644.1">
    <property type="nucleotide sequence ID" value="NZ_ARYI01000011.1"/>
</dbReference>
<comment type="caution">
    <text evidence="1">The sequence shown here is derived from an EMBL/GenBank/DDBJ whole genome shotgun (WGS) entry which is preliminary data.</text>
</comment>
<dbReference type="OrthoDB" id="9801102at2"/>
<evidence type="ECO:0000313" key="2">
    <source>
        <dbReference type="Proteomes" id="UP000025061"/>
    </source>
</evidence>
<protein>
    <submittedName>
        <fullName evidence="1">Plasmid maintenance system killer protein</fullName>
    </submittedName>
</protein>
<reference evidence="1 2" key="1">
    <citation type="submission" date="2013-04" db="EMBL/GenBank/DDBJ databases">
        <title>Hyphomonas hirschiana VP5 Genome Sequencing.</title>
        <authorList>
            <person name="Lai Q."/>
            <person name="Shao Z."/>
        </authorList>
    </citation>
    <scope>NUCLEOTIDE SEQUENCE [LARGE SCALE GENOMIC DNA]</scope>
    <source>
        <strain evidence="1 2">VP5</strain>
    </source>
</reference>
<evidence type="ECO:0000313" key="1">
    <source>
        <dbReference type="EMBL" id="KCZ91474.1"/>
    </source>
</evidence>
<gene>
    <name evidence="1" type="ORF">HHI_12819</name>
</gene>
<dbReference type="InterPro" id="IPR007711">
    <property type="entry name" value="HigB-1"/>
</dbReference>
<dbReference type="AlphaFoldDB" id="A0A059FLG2"/>
<sequence length="93" mass="10489">MIQSTKGNLIEQVLEGRPGKGFPSNLFRVAVRKVAMLQAAHALDDLRVPPANRLEALKGNRTGQHSIRINDQWRICFIWGDIGPEDVEIVDYH</sequence>
<accession>A0A059FLG2</accession>
<dbReference type="PANTHER" id="PTHR40266">
    <property type="entry name" value="TOXIN HIGB-1"/>
    <property type="match status" value="1"/>
</dbReference>
<organism evidence="1 2">
    <name type="scientific">Hyphomonas hirschiana VP5</name>
    <dbReference type="NCBI Taxonomy" id="1280951"/>
    <lineage>
        <taxon>Bacteria</taxon>
        <taxon>Pseudomonadati</taxon>
        <taxon>Pseudomonadota</taxon>
        <taxon>Alphaproteobacteria</taxon>
        <taxon>Hyphomonadales</taxon>
        <taxon>Hyphomonadaceae</taxon>
        <taxon>Hyphomonas</taxon>
    </lineage>
</organism>
<dbReference type="SUPFAM" id="SSF143011">
    <property type="entry name" value="RelE-like"/>
    <property type="match status" value="1"/>
</dbReference>
<dbReference type="Proteomes" id="UP000025061">
    <property type="component" value="Unassembled WGS sequence"/>
</dbReference>
<dbReference type="Gene3D" id="3.30.2310.20">
    <property type="entry name" value="RelE-like"/>
    <property type="match status" value="1"/>
</dbReference>
<keyword evidence="2" id="KW-1185">Reference proteome</keyword>
<dbReference type="PATRIC" id="fig|1280951.3.peg.2584"/>
<dbReference type="InterPro" id="IPR035093">
    <property type="entry name" value="RelE/ParE_toxin_dom_sf"/>
</dbReference>
<dbReference type="Pfam" id="PF05015">
    <property type="entry name" value="HigB-like_toxin"/>
    <property type="match status" value="1"/>
</dbReference>